<dbReference type="Proteomes" id="UP000271098">
    <property type="component" value="Unassembled WGS sequence"/>
</dbReference>
<evidence type="ECO:0000313" key="3">
    <source>
        <dbReference type="WBParaSite" id="GPUH_0000565501-mRNA-1"/>
    </source>
</evidence>
<organism evidence="3">
    <name type="scientific">Gongylonema pulchrum</name>
    <dbReference type="NCBI Taxonomy" id="637853"/>
    <lineage>
        <taxon>Eukaryota</taxon>
        <taxon>Metazoa</taxon>
        <taxon>Ecdysozoa</taxon>
        <taxon>Nematoda</taxon>
        <taxon>Chromadorea</taxon>
        <taxon>Rhabditida</taxon>
        <taxon>Spirurina</taxon>
        <taxon>Spiruromorpha</taxon>
        <taxon>Spiruroidea</taxon>
        <taxon>Gongylonematidae</taxon>
        <taxon>Gongylonema</taxon>
    </lineage>
</organism>
<name>A0A183DAA6_9BILA</name>
<reference evidence="1 2" key="2">
    <citation type="submission" date="2018-11" db="EMBL/GenBank/DDBJ databases">
        <authorList>
            <consortium name="Pathogen Informatics"/>
        </authorList>
    </citation>
    <scope>NUCLEOTIDE SEQUENCE [LARGE SCALE GENOMIC DNA]</scope>
</reference>
<evidence type="ECO:0000313" key="1">
    <source>
        <dbReference type="EMBL" id="VDK51621.1"/>
    </source>
</evidence>
<keyword evidence="2" id="KW-1185">Reference proteome</keyword>
<dbReference type="InterPro" id="IPR036612">
    <property type="entry name" value="KH_dom_type_1_sf"/>
</dbReference>
<dbReference type="GO" id="GO:0003723">
    <property type="term" value="F:RNA binding"/>
    <property type="evidence" value="ECO:0007669"/>
    <property type="project" value="InterPro"/>
</dbReference>
<evidence type="ECO:0000313" key="2">
    <source>
        <dbReference type="Proteomes" id="UP000271098"/>
    </source>
</evidence>
<proteinExistence type="predicted"/>
<dbReference type="OrthoDB" id="5841894at2759"/>
<reference evidence="3" key="1">
    <citation type="submission" date="2016-06" db="UniProtKB">
        <authorList>
            <consortium name="WormBaseParasite"/>
        </authorList>
    </citation>
    <scope>IDENTIFICATION</scope>
</reference>
<dbReference type="AlphaFoldDB" id="A0A183DAA6"/>
<dbReference type="EMBL" id="UYRT01012261">
    <property type="protein sequence ID" value="VDK51621.1"/>
    <property type="molecule type" value="Genomic_DNA"/>
</dbReference>
<dbReference type="WBParaSite" id="GPUH_0000565501-mRNA-1">
    <property type="protein sequence ID" value="GPUH_0000565501-mRNA-1"/>
    <property type="gene ID" value="GPUH_0000565501"/>
</dbReference>
<gene>
    <name evidence="1" type="ORF">GPUH_LOCUS5648</name>
</gene>
<accession>A0A183DAA6</accession>
<dbReference type="SUPFAM" id="SSF54791">
    <property type="entry name" value="Eukaryotic type KH-domain (KH-domain type I)"/>
    <property type="match status" value="1"/>
</dbReference>
<sequence>MSAFFNSNMFVILPVQHYVEANLCSELSMGFHPTVTEFVDDQWKHRVHREHHNPIVRRLFRQVQHAALLQSLNYTHFKVPTNKVECIAGENDEWTHWIMHFTETELTLPHRTQEPIFFIIGREDDVRRALHIVAHMANGDNLSDGLHLDPFRKRDYAIVIEPNFRGNGIHYTLCLHGHFDESDYLPQKSGNSVSLQKKRISNGH</sequence>
<protein>
    <submittedName>
        <fullName evidence="3">N-acetyltransferase domain-containing protein</fullName>
    </submittedName>
</protein>